<dbReference type="Pfam" id="PF04966">
    <property type="entry name" value="OprB"/>
    <property type="match status" value="1"/>
</dbReference>
<protein>
    <submittedName>
        <fullName evidence="5">Carbohydrate porin</fullName>
    </submittedName>
</protein>
<dbReference type="RefSeq" id="WP_190943659.1">
    <property type="nucleotide sequence ID" value="NZ_JACJSI010000080.1"/>
</dbReference>
<comment type="similarity">
    <text evidence="1 2">Belongs to the OprB family.</text>
</comment>
<dbReference type="InterPro" id="IPR007049">
    <property type="entry name" value="Carb-sel_porin_OprB"/>
</dbReference>
<dbReference type="InterPro" id="IPR051465">
    <property type="entry name" value="Cell_Envelope_Struct_Comp"/>
</dbReference>
<keyword evidence="2" id="KW-0732">Signal</keyword>
<dbReference type="Proteomes" id="UP000623440">
    <property type="component" value="Unassembled WGS sequence"/>
</dbReference>
<dbReference type="Gene3D" id="2.40.160.180">
    <property type="entry name" value="Carbohydrate-selective porin OprB"/>
    <property type="match status" value="1"/>
</dbReference>
<dbReference type="EMBL" id="JACJSI010000080">
    <property type="protein sequence ID" value="MBD2533065.1"/>
    <property type="molecule type" value="Genomic_DNA"/>
</dbReference>
<dbReference type="NCBIfam" id="NF033921">
    <property type="entry name" value="por_somb"/>
    <property type="match status" value="1"/>
</dbReference>
<dbReference type="InterPro" id="IPR001119">
    <property type="entry name" value="SLH_dom"/>
</dbReference>
<dbReference type="PANTHER" id="PTHR43308">
    <property type="entry name" value="OUTER MEMBRANE PROTEIN ALPHA-RELATED"/>
    <property type="match status" value="1"/>
</dbReference>
<evidence type="ECO:0000313" key="6">
    <source>
        <dbReference type="Proteomes" id="UP000623440"/>
    </source>
</evidence>
<keyword evidence="3" id="KW-0175">Coiled coil</keyword>
<dbReference type="InterPro" id="IPR038673">
    <property type="entry name" value="OprB_sf"/>
</dbReference>
<dbReference type="PANTHER" id="PTHR43308:SF1">
    <property type="entry name" value="OUTER MEMBRANE PROTEIN ALPHA"/>
    <property type="match status" value="1"/>
</dbReference>
<name>A0ABR8DUP3_9NOSO</name>
<dbReference type="PROSITE" id="PS51272">
    <property type="entry name" value="SLH"/>
    <property type="match status" value="1"/>
</dbReference>
<organism evidence="5 6">
    <name type="scientific">Nostoc flagelliforme FACHB-838</name>
    <dbReference type="NCBI Taxonomy" id="2692904"/>
    <lineage>
        <taxon>Bacteria</taxon>
        <taxon>Bacillati</taxon>
        <taxon>Cyanobacteriota</taxon>
        <taxon>Cyanophyceae</taxon>
        <taxon>Nostocales</taxon>
        <taxon>Nostocaceae</taxon>
        <taxon>Nostoc</taxon>
    </lineage>
</organism>
<comment type="caution">
    <text evidence="5">The sequence shown here is derived from an EMBL/GenBank/DDBJ whole genome shotgun (WGS) entry which is preliminary data.</text>
</comment>
<feature type="chain" id="PRO_5044995259" evidence="2">
    <location>
        <begin position="27"/>
        <end position="568"/>
    </location>
</feature>
<evidence type="ECO:0000259" key="4">
    <source>
        <dbReference type="PROSITE" id="PS51272"/>
    </source>
</evidence>
<feature type="coiled-coil region" evidence="3">
    <location>
        <begin position="170"/>
        <end position="197"/>
    </location>
</feature>
<proteinExistence type="inferred from homology"/>
<dbReference type="InterPro" id="IPR047684">
    <property type="entry name" value="Por_som-like"/>
</dbReference>
<evidence type="ECO:0000313" key="5">
    <source>
        <dbReference type="EMBL" id="MBD2533065.1"/>
    </source>
</evidence>
<gene>
    <name evidence="5" type="ORF">H6G97_27245</name>
</gene>
<feature type="domain" description="SLH" evidence="4">
    <location>
        <begin position="89"/>
        <end position="153"/>
    </location>
</feature>
<evidence type="ECO:0000256" key="3">
    <source>
        <dbReference type="SAM" id="Coils"/>
    </source>
</evidence>
<keyword evidence="6" id="KW-1185">Reference proteome</keyword>
<dbReference type="Pfam" id="PF00395">
    <property type="entry name" value="SLH"/>
    <property type="match status" value="1"/>
</dbReference>
<evidence type="ECO:0000256" key="2">
    <source>
        <dbReference type="RuleBase" id="RU363072"/>
    </source>
</evidence>
<evidence type="ECO:0000256" key="1">
    <source>
        <dbReference type="ARBA" id="ARBA00008769"/>
    </source>
</evidence>
<accession>A0ABR8DUP3</accession>
<sequence>MRNSYLSLAQGVSILCLTLQSASVLAETLQPPASSEPVVNPTILEVRASVIEALEPTSEILSLMTQTATEAVPEDEIVHRLSSEAQVTSVSQLADVQPADWAFQALQSLIERYGVIAGYPDGSYRGNSTMTRYEFAAGIKAALERVQELIASGVETQVTREDLLTLQQLQKDFAIELASLQGRVDNLEANTAKLEANQFSTTTKLTGLVVAAVTGGGFSGDRIIDPKGAEIANQNPNATFVYRASLNLNTSFGGTDSLLVRLEAGSALGNDNAAGFLEPTFGSVLDFSYRSAINDEVLLTRLYYSFMPFKDLKVTLGPTITAPDFVDRNSYANQGHLDFSTLALTNNYILSPLLNLGAGGVIEWNPGAGAFTMRAVYVAGDAANPNPNSQSSRTSVSPLVNLLFSDGDGESGLFKDPYQGTVELEYAPSSAFALRLQYSGGNLFDGRFDVFGVNIELALSQQLAIFGRYGYGRYNNTDFGDIQPNYWMAGLALRDPFVPGALAGIAAAQPFIENAVGNATQTNIEAFYNLPLSDNIRITPVVQVITNPANQESNGTIITGTVRTSISF</sequence>
<feature type="signal peptide" evidence="2">
    <location>
        <begin position="1"/>
        <end position="26"/>
    </location>
</feature>
<reference evidence="5 6" key="1">
    <citation type="journal article" date="2020" name="ISME J.">
        <title>Comparative genomics reveals insights into cyanobacterial evolution and habitat adaptation.</title>
        <authorList>
            <person name="Chen M.Y."/>
            <person name="Teng W.K."/>
            <person name="Zhao L."/>
            <person name="Hu C.X."/>
            <person name="Zhou Y.K."/>
            <person name="Han B.P."/>
            <person name="Song L.R."/>
            <person name="Shu W.S."/>
        </authorList>
    </citation>
    <scope>NUCLEOTIDE SEQUENCE [LARGE SCALE GENOMIC DNA]</scope>
    <source>
        <strain evidence="5 6">FACHB-838</strain>
    </source>
</reference>